<comment type="caution">
    <text evidence="6">The sequence shown here is derived from an EMBL/GenBank/DDBJ whole genome shotgun (WGS) entry which is preliminary data.</text>
</comment>
<dbReference type="SMART" id="SM00382">
    <property type="entry name" value="AAA"/>
    <property type="match status" value="1"/>
</dbReference>
<evidence type="ECO:0000256" key="2">
    <source>
        <dbReference type="ARBA" id="ARBA00022448"/>
    </source>
</evidence>
<keyword evidence="7" id="KW-1185">Reference proteome</keyword>
<accession>A0ABU9GF60</accession>
<evidence type="ECO:0000313" key="7">
    <source>
        <dbReference type="Proteomes" id="UP001378242"/>
    </source>
</evidence>
<dbReference type="InterPro" id="IPR017871">
    <property type="entry name" value="ABC_transporter-like_CS"/>
</dbReference>
<protein>
    <submittedName>
        <fullName evidence="6">ABC transporter ATP-binding protein</fullName>
    </submittedName>
</protein>
<dbReference type="InterPro" id="IPR050166">
    <property type="entry name" value="ABC_transporter_ATP-bind"/>
</dbReference>
<keyword evidence="2" id="KW-0813">Transport</keyword>
<dbReference type="Pfam" id="PF00005">
    <property type="entry name" value="ABC_tran"/>
    <property type="match status" value="1"/>
</dbReference>
<dbReference type="PANTHER" id="PTHR42788">
    <property type="entry name" value="TAURINE IMPORT ATP-BINDING PROTEIN-RELATED"/>
    <property type="match status" value="1"/>
</dbReference>
<dbReference type="EMBL" id="JBAKAP010000004">
    <property type="protein sequence ID" value="MEL0616082.1"/>
    <property type="molecule type" value="Genomic_DNA"/>
</dbReference>
<reference evidence="6 7" key="1">
    <citation type="submission" date="2024-02" db="EMBL/GenBank/DDBJ databases">
        <title>Bacteria isolated from the canopy kelp, Nereocystis luetkeana.</title>
        <authorList>
            <person name="Pfister C.A."/>
            <person name="Younker I.T."/>
            <person name="Light S.H."/>
        </authorList>
    </citation>
    <scope>NUCLEOTIDE SEQUENCE [LARGE SCALE GENOMIC DNA]</scope>
    <source>
        <strain evidence="6 7">TI.5.07</strain>
    </source>
</reference>
<comment type="similarity">
    <text evidence="1">Belongs to the ABC transporter superfamily.</text>
</comment>
<evidence type="ECO:0000256" key="1">
    <source>
        <dbReference type="ARBA" id="ARBA00005417"/>
    </source>
</evidence>
<dbReference type="PROSITE" id="PS00211">
    <property type="entry name" value="ABC_TRANSPORTER_1"/>
    <property type="match status" value="1"/>
</dbReference>
<dbReference type="PANTHER" id="PTHR42788:SF19">
    <property type="entry name" value="ALIPHATIC SULFONATES IMPORT ATP-BINDING PROTEIN SSUB 2"/>
    <property type="match status" value="1"/>
</dbReference>
<dbReference type="SUPFAM" id="SSF52540">
    <property type="entry name" value="P-loop containing nucleoside triphosphate hydrolases"/>
    <property type="match status" value="1"/>
</dbReference>
<proteinExistence type="inferred from homology"/>
<dbReference type="Proteomes" id="UP001378242">
    <property type="component" value="Unassembled WGS sequence"/>
</dbReference>
<dbReference type="Gene3D" id="3.40.50.300">
    <property type="entry name" value="P-loop containing nucleotide triphosphate hydrolases"/>
    <property type="match status" value="1"/>
</dbReference>
<gene>
    <name evidence="6" type="ORF">V6243_04500</name>
</gene>
<evidence type="ECO:0000259" key="5">
    <source>
        <dbReference type="PROSITE" id="PS50893"/>
    </source>
</evidence>
<dbReference type="GO" id="GO:0005524">
    <property type="term" value="F:ATP binding"/>
    <property type="evidence" value="ECO:0007669"/>
    <property type="project" value="UniProtKB-KW"/>
</dbReference>
<dbReference type="RefSeq" id="WP_077372784.1">
    <property type="nucleotide sequence ID" value="NZ_CP017114.1"/>
</dbReference>
<dbReference type="PROSITE" id="PS50893">
    <property type="entry name" value="ABC_TRANSPORTER_2"/>
    <property type="match status" value="1"/>
</dbReference>
<keyword evidence="4 6" id="KW-0067">ATP-binding</keyword>
<evidence type="ECO:0000256" key="4">
    <source>
        <dbReference type="ARBA" id="ARBA00022840"/>
    </source>
</evidence>
<dbReference type="InterPro" id="IPR003593">
    <property type="entry name" value="AAA+_ATPase"/>
</dbReference>
<name>A0ABU9GF60_COBMA</name>
<evidence type="ECO:0000256" key="3">
    <source>
        <dbReference type="ARBA" id="ARBA00022741"/>
    </source>
</evidence>
<feature type="domain" description="ABC transporter" evidence="5">
    <location>
        <begin position="5"/>
        <end position="228"/>
    </location>
</feature>
<keyword evidence="3" id="KW-0547">Nucleotide-binding</keyword>
<evidence type="ECO:0000313" key="6">
    <source>
        <dbReference type="EMBL" id="MEL0616082.1"/>
    </source>
</evidence>
<dbReference type="InterPro" id="IPR003439">
    <property type="entry name" value="ABC_transporter-like_ATP-bd"/>
</dbReference>
<dbReference type="InterPro" id="IPR027417">
    <property type="entry name" value="P-loop_NTPase"/>
</dbReference>
<sequence length="250" mass="27574">MSLGLSLNNARIDYASHTLFRDLSARLDAGSWTALLGRSGCGKSSLLRLLAGLEMPDHHTLELTTDDGKPLAGRVAWMAQQDLLLPWRRVLDNLCLGDDLHRRPRDTERARELLAAVGLEGREQAWPDALSGGQRQRVALARTLYQQAPVVMMDEPFSAVDAITRLELHDLASRLLDGRTVLMVTHDPLEALRLADQLLVLRPGRDSQQGAVLDCLPGLSPPRPVPLDLPALQQAQSELITRLRDGEETP</sequence>
<dbReference type="GeneID" id="43178421"/>
<organism evidence="6 7">
    <name type="scientific">Cobetia marina</name>
    <name type="common">Deleya marina</name>
    <dbReference type="NCBI Taxonomy" id="28258"/>
    <lineage>
        <taxon>Bacteria</taxon>
        <taxon>Pseudomonadati</taxon>
        <taxon>Pseudomonadota</taxon>
        <taxon>Gammaproteobacteria</taxon>
        <taxon>Oceanospirillales</taxon>
        <taxon>Halomonadaceae</taxon>
        <taxon>Cobetia</taxon>
    </lineage>
</organism>